<gene>
    <name evidence="4" type="ORF">SAMN05444362_101216</name>
</gene>
<accession>A0A1M4T207</accession>
<dbReference type="STRING" id="1346286.SAMN05444362_101216"/>
<dbReference type="SUPFAM" id="SSF46689">
    <property type="entry name" value="Homeodomain-like"/>
    <property type="match status" value="2"/>
</dbReference>
<evidence type="ECO:0000259" key="3">
    <source>
        <dbReference type="PROSITE" id="PS01124"/>
    </source>
</evidence>
<keyword evidence="1" id="KW-0805">Transcription regulation</keyword>
<feature type="domain" description="HTH araC/xylS-type" evidence="3">
    <location>
        <begin position="225"/>
        <end position="323"/>
    </location>
</feature>
<dbReference type="CDD" id="cd03137">
    <property type="entry name" value="GATase1_AraC_1"/>
    <property type="match status" value="1"/>
</dbReference>
<dbReference type="Pfam" id="PF12833">
    <property type="entry name" value="HTH_18"/>
    <property type="match status" value="1"/>
</dbReference>
<dbReference type="Gene3D" id="3.40.50.880">
    <property type="match status" value="1"/>
</dbReference>
<dbReference type="InterPro" id="IPR052158">
    <property type="entry name" value="INH-QAR"/>
</dbReference>
<organism evidence="4 5">
    <name type="scientific">Dysgonomonas macrotermitis</name>
    <dbReference type="NCBI Taxonomy" id="1346286"/>
    <lineage>
        <taxon>Bacteria</taxon>
        <taxon>Pseudomonadati</taxon>
        <taxon>Bacteroidota</taxon>
        <taxon>Bacteroidia</taxon>
        <taxon>Bacteroidales</taxon>
        <taxon>Dysgonomonadaceae</taxon>
        <taxon>Dysgonomonas</taxon>
    </lineage>
</organism>
<dbReference type="RefSeq" id="WP_062175323.1">
    <property type="nucleotide sequence ID" value="NZ_BBXL01000001.1"/>
</dbReference>
<dbReference type="SUPFAM" id="SSF52317">
    <property type="entry name" value="Class I glutamine amidotransferase-like"/>
    <property type="match status" value="1"/>
</dbReference>
<evidence type="ECO:0000256" key="2">
    <source>
        <dbReference type="ARBA" id="ARBA00023163"/>
    </source>
</evidence>
<reference evidence="5" key="1">
    <citation type="submission" date="2016-11" db="EMBL/GenBank/DDBJ databases">
        <authorList>
            <person name="Varghese N."/>
            <person name="Submissions S."/>
        </authorList>
    </citation>
    <scope>NUCLEOTIDE SEQUENCE [LARGE SCALE GENOMIC DNA]</scope>
    <source>
        <strain evidence="5">DSM 27370</strain>
    </source>
</reference>
<dbReference type="Proteomes" id="UP000184480">
    <property type="component" value="Unassembled WGS sequence"/>
</dbReference>
<dbReference type="GO" id="GO:0043565">
    <property type="term" value="F:sequence-specific DNA binding"/>
    <property type="evidence" value="ECO:0007669"/>
    <property type="project" value="InterPro"/>
</dbReference>
<keyword evidence="5" id="KW-1185">Reference proteome</keyword>
<dbReference type="PROSITE" id="PS01124">
    <property type="entry name" value="HTH_ARAC_FAMILY_2"/>
    <property type="match status" value="1"/>
</dbReference>
<sequence>MTKNIRHIVFLAIRDVTLLDIAGPCEVFTQAMESLRGNKDTYKLHLLSIDDNLAVPTASGFAIQCEGSIMDIDFPIDTLLIPGVPNWQIEKYKLPKNVLRWIYDQSKVLRRICSVCTGSFFLAQASVLSGHTATTHWEKCATLKQAFPDIEVENDPIFIKDNNIYTSAGISSGMDLALALIEEDHGRAFSLEIAKQMVLYLKRQGSQSQYSTILTHQNTDYQPIQTICEWISKHLNEAITVEYLADKASMSPRNFARVFAREMKITPAKYIDKVRIETACRYLTDTRLSQKVIADLCGFGSSDNMRKVFQKHIHTSPIEYRRNFG</sequence>
<dbReference type="PANTHER" id="PTHR43130:SF3">
    <property type="entry name" value="HTH-TYPE TRANSCRIPTIONAL REGULATOR RV1931C"/>
    <property type="match status" value="1"/>
</dbReference>
<protein>
    <submittedName>
        <fullName evidence="4">Transcriptional regulator, AraC family with amidase-like domain</fullName>
    </submittedName>
</protein>
<evidence type="ECO:0000256" key="1">
    <source>
        <dbReference type="ARBA" id="ARBA00023015"/>
    </source>
</evidence>
<dbReference type="GO" id="GO:0003700">
    <property type="term" value="F:DNA-binding transcription factor activity"/>
    <property type="evidence" value="ECO:0007669"/>
    <property type="project" value="InterPro"/>
</dbReference>
<dbReference type="InterPro" id="IPR009057">
    <property type="entry name" value="Homeodomain-like_sf"/>
</dbReference>
<dbReference type="InterPro" id="IPR029062">
    <property type="entry name" value="Class_I_gatase-like"/>
</dbReference>
<dbReference type="InterPro" id="IPR018060">
    <property type="entry name" value="HTH_AraC"/>
</dbReference>
<dbReference type="OrthoDB" id="1007602at2"/>
<name>A0A1M4T207_9BACT</name>
<evidence type="ECO:0000313" key="5">
    <source>
        <dbReference type="Proteomes" id="UP000184480"/>
    </source>
</evidence>
<dbReference type="EMBL" id="FQUC01000001">
    <property type="protein sequence ID" value="SHE38522.1"/>
    <property type="molecule type" value="Genomic_DNA"/>
</dbReference>
<dbReference type="SMART" id="SM00342">
    <property type="entry name" value="HTH_ARAC"/>
    <property type="match status" value="1"/>
</dbReference>
<dbReference type="InterPro" id="IPR002818">
    <property type="entry name" value="DJ-1/PfpI"/>
</dbReference>
<dbReference type="AlphaFoldDB" id="A0A1M4T207"/>
<keyword evidence="2" id="KW-0804">Transcription</keyword>
<dbReference type="PANTHER" id="PTHR43130">
    <property type="entry name" value="ARAC-FAMILY TRANSCRIPTIONAL REGULATOR"/>
    <property type="match status" value="1"/>
</dbReference>
<proteinExistence type="predicted"/>
<dbReference type="Gene3D" id="1.10.10.60">
    <property type="entry name" value="Homeodomain-like"/>
    <property type="match status" value="2"/>
</dbReference>
<dbReference type="Pfam" id="PF01965">
    <property type="entry name" value="DJ-1_PfpI"/>
    <property type="match status" value="1"/>
</dbReference>
<evidence type="ECO:0000313" key="4">
    <source>
        <dbReference type="EMBL" id="SHE38522.1"/>
    </source>
</evidence>